<proteinExistence type="predicted"/>
<dbReference type="AlphaFoldDB" id="W4Q8B3"/>
<dbReference type="RefSeq" id="WP_034750640.1">
    <property type="nucleotide sequence ID" value="NZ_BAUT01000090.1"/>
</dbReference>
<protein>
    <submittedName>
        <fullName evidence="4">FAD-binding protein</fullName>
    </submittedName>
</protein>
<feature type="domain" description="FAD-binding PCMH-type" evidence="3">
    <location>
        <begin position="42"/>
        <end position="215"/>
    </location>
</feature>
<dbReference type="InterPro" id="IPR006094">
    <property type="entry name" value="Oxid_FAD_bind_N"/>
</dbReference>
<dbReference type="PANTHER" id="PTHR11748">
    <property type="entry name" value="D-LACTATE DEHYDROGENASE"/>
    <property type="match status" value="1"/>
</dbReference>
<dbReference type="GO" id="GO:0071949">
    <property type="term" value="F:FAD binding"/>
    <property type="evidence" value="ECO:0007669"/>
    <property type="project" value="InterPro"/>
</dbReference>
<keyword evidence="2" id="KW-0560">Oxidoreductase</keyword>
<dbReference type="Gene3D" id="3.30.465.10">
    <property type="match status" value="1"/>
</dbReference>
<reference evidence="4" key="1">
    <citation type="journal article" date="2014" name="Genome Announc.">
        <title>Draft Genome Sequences of Three Alkaliphilic Bacillus Strains, Bacillus wakoensis JCM 9140T, Bacillus akibai JCM 9157T, and Bacillus hemicellulosilyticus JCM 9152T.</title>
        <authorList>
            <person name="Yuki M."/>
            <person name="Oshima K."/>
            <person name="Suda W."/>
            <person name="Oshida Y."/>
            <person name="Kitamura K."/>
            <person name="Iida T."/>
            <person name="Hattori M."/>
            <person name="Ohkuma M."/>
        </authorList>
    </citation>
    <scope>NUCLEOTIDE SEQUENCE [LARGE SCALE GENOMIC DNA]</scope>
    <source>
        <strain evidence="4">JCM 9140</strain>
    </source>
</reference>
<dbReference type="EMBL" id="BAUT01000090">
    <property type="protein sequence ID" value="GAE28227.1"/>
    <property type="molecule type" value="Genomic_DNA"/>
</dbReference>
<accession>W4Q8B3</accession>
<dbReference type="InterPro" id="IPR016166">
    <property type="entry name" value="FAD-bd_PCMH"/>
</dbReference>
<dbReference type="PANTHER" id="PTHR11748:SF119">
    <property type="entry name" value="D-2-HYDROXYGLUTARATE DEHYDROGENASE"/>
    <property type="match status" value="1"/>
</dbReference>
<dbReference type="PROSITE" id="PS51387">
    <property type="entry name" value="FAD_PCMH"/>
    <property type="match status" value="1"/>
</dbReference>
<gene>
    <name evidence="4" type="ORF">JCM9140_4438</name>
</gene>
<evidence type="ECO:0000313" key="5">
    <source>
        <dbReference type="Proteomes" id="UP000018890"/>
    </source>
</evidence>
<evidence type="ECO:0000313" key="4">
    <source>
        <dbReference type="EMBL" id="GAE28227.1"/>
    </source>
</evidence>
<evidence type="ECO:0000256" key="2">
    <source>
        <dbReference type="ARBA" id="ARBA00023002"/>
    </source>
</evidence>
<dbReference type="GO" id="GO:0008720">
    <property type="term" value="F:D-lactate dehydrogenase (NAD+) activity"/>
    <property type="evidence" value="ECO:0007669"/>
    <property type="project" value="TreeGrafter"/>
</dbReference>
<dbReference type="SUPFAM" id="SSF56176">
    <property type="entry name" value="FAD-binding/transporter-associated domain-like"/>
    <property type="match status" value="1"/>
</dbReference>
<dbReference type="InterPro" id="IPR036318">
    <property type="entry name" value="FAD-bd_PCMH-like_sf"/>
</dbReference>
<evidence type="ECO:0000256" key="1">
    <source>
        <dbReference type="ARBA" id="ARBA00022630"/>
    </source>
</evidence>
<name>W4Q8B3_9BACI</name>
<organism evidence="4 5">
    <name type="scientific">Halalkalibacter wakoensis JCM 9140</name>
    <dbReference type="NCBI Taxonomy" id="1236970"/>
    <lineage>
        <taxon>Bacteria</taxon>
        <taxon>Bacillati</taxon>
        <taxon>Bacillota</taxon>
        <taxon>Bacilli</taxon>
        <taxon>Bacillales</taxon>
        <taxon>Bacillaceae</taxon>
        <taxon>Halalkalibacter</taxon>
    </lineage>
</organism>
<sequence>MEWLLELEEEFDQEIIHQKETYVKKMSQDYYWYSPILKKTLANRYGDCVISPRTEEELIEVVSFACKRKIPIVSRGGGTGNYGQIIPLKGGIVLDTSKLKKEIEIKDGTATFQAGAKLGFIEKTLRAKDQELRFFPSTYMKSTLAGFIAGGTGGIGSIEHGTLWDEGNVLELTVITMEEKPRRLKVKKQEELAQYIHSYGISGIITEATIATAKKTNWHDVLVYFDSLDEALLFSEKLAISTHLKKRLVSVCEAPLSNFFTPLKSFTNDSQATILLQIDSKQKQDLLQLIVESGGMSDDTFAAFIKEKHLRVSDFSWNHVTLWWLKEHEDDTYLQGRFDPTCYLAQVHEIKRRFGDEVLIHFEWIKVKGQIVPSSQPVIRYSTDNRLQEIIDGFREIGIKVSNPHTYILEEGGKDDWIDDICTAKKENDPYSLLNPGKTKRVSTKQFS</sequence>
<evidence type="ECO:0000259" key="3">
    <source>
        <dbReference type="PROSITE" id="PS51387"/>
    </source>
</evidence>
<comment type="caution">
    <text evidence="4">The sequence shown here is derived from an EMBL/GenBank/DDBJ whole genome shotgun (WGS) entry which is preliminary data.</text>
</comment>
<keyword evidence="5" id="KW-1185">Reference proteome</keyword>
<dbReference type="OrthoDB" id="9811261at2"/>
<keyword evidence="1" id="KW-0285">Flavoprotein</keyword>
<dbReference type="Pfam" id="PF01565">
    <property type="entry name" value="FAD_binding_4"/>
    <property type="match status" value="1"/>
</dbReference>
<dbReference type="GO" id="GO:1903457">
    <property type="term" value="P:lactate catabolic process"/>
    <property type="evidence" value="ECO:0007669"/>
    <property type="project" value="TreeGrafter"/>
</dbReference>
<dbReference type="STRING" id="1236970.JCM9140_4438"/>
<dbReference type="GO" id="GO:0004458">
    <property type="term" value="F:D-lactate dehydrogenase (cytochrome) activity"/>
    <property type="evidence" value="ECO:0007669"/>
    <property type="project" value="TreeGrafter"/>
</dbReference>
<dbReference type="InterPro" id="IPR016169">
    <property type="entry name" value="FAD-bd_PCMH_sub2"/>
</dbReference>
<dbReference type="Proteomes" id="UP000018890">
    <property type="component" value="Unassembled WGS sequence"/>
</dbReference>